<evidence type="ECO:0000256" key="1">
    <source>
        <dbReference type="SAM" id="MobiDB-lite"/>
    </source>
</evidence>
<feature type="region of interest" description="Disordered" evidence="1">
    <location>
        <begin position="68"/>
        <end position="90"/>
    </location>
</feature>
<keyword evidence="5" id="KW-1185">Reference proteome</keyword>
<dbReference type="VEuPathDB" id="FungiDB:MAPG_07955"/>
<proteinExistence type="predicted"/>
<sequence length="138" mass="14981">MVVLLSTIIDCYFYACCFAYALPCPCPAIHIPHHLVLSISTISTSLDLTRASQHTTIRVCSSMEATQTRKKKTVARKGKAPGQTWETRDATGSASFPFSWVPVSHGCSPRPGTCQNSLGRVPSQASYPIRKPTSLPLS</sequence>
<dbReference type="EnsemblFungi" id="MAPG_07955T0">
    <property type="protein sequence ID" value="MAPG_07955T0"/>
    <property type="gene ID" value="MAPG_07955"/>
</dbReference>
<evidence type="ECO:0000256" key="2">
    <source>
        <dbReference type="SAM" id="SignalP"/>
    </source>
</evidence>
<reference evidence="4" key="4">
    <citation type="journal article" date="2015" name="G3 (Bethesda)">
        <title>Genome sequences of three phytopathogenic species of the Magnaporthaceae family of fungi.</title>
        <authorList>
            <person name="Okagaki L.H."/>
            <person name="Nunes C.C."/>
            <person name="Sailsbery J."/>
            <person name="Clay B."/>
            <person name="Brown D."/>
            <person name="John T."/>
            <person name="Oh Y."/>
            <person name="Young N."/>
            <person name="Fitzgerald M."/>
            <person name="Haas B.J."/>
            <person name="Zeng Q."/>
            <person name="Young S."/>
            <person name="Adiconis X."/>
            <person name="Fan L."/>
            <person name="Levin J.Z."/>
            <person name="Mitchell T.K."/>
            <person name="Okubara P.A."/>
            <person name="Farman M.L."/>
            <person name="Kohn L.M."/>
            <person name="Birren B."/>
            <person name="Ma L.-J."/>
            <person name="Dean R.A."/>
        </authorList>
    </citation>
    <scope>NUCLEOTIDE SEQUENCE</scope>
    <source>
        <strain evidence="4">ATCC 64411 / 73-15</strain>
    </source>
</reference>
<feature type="compositionally biased region" description="Basic residues" evidence="1">
    <location>
        <begin position="68"/>
        <end position="79"/>
    </location>
</feature>
<feature type="chain" id="PRO_5009385756" evidence="2">
    <location>
        <begin position="20"/>
        <end position="138"/>
    </location>
</feature>
<keyword evidence="2" id="KW-0732">Signal</keyword>
<feature type="signal peptide" evidence="2">
    <location>
        <begin position="1"/>
        <end position="19"/>
    </location>
</feature>
<dbReference type="AlphaFoldDB" id="A0A0C4E625"/>
<evidence type="ECO:0000313" key="4">
    <source>
        <dbReference type="EnsemblFungi" id="MAPG_07955T0"/>
    </source>
</evidence>
<feature type="region of interest" description="Disordered" evidence="1">
    <location>
        <begin position="118"/>
        <end position="138"/>
    </location>
</feature>
<gene>
    <name evidence="3" type="ORF">MAPG_07955</name>
</gene>
<accession>A0A0C4E625</accession>
<protein>
    <submittedName>
        <fullName evidence="3 4">Uncharacterized protein</fullName>
    </submittedName>
</protein>
<dbReference type="Proteomes" id="UP000011715">
    <property type="component" value="Unassembled WGS sequence"/>
</dbReference>
<dbReference type="EMBL" id="GL876972">
    <property type="protein sequence ID" value="KLU88975.1"/>
    <property type="molecule type" value="Genomic_DNA"/>
</dbReference>
<reference evidence="4" key="5">
    <citation type="submission" date="2015-06" db="UniProtKB">
        <authorList>
            <consortium name="EnsemblFungi"/>
        </authorList>
    </citation>
    <scope>IDENTIFICATION</scope>
    <source>
        <strain evidence="4">ATCC 64411</strain>
    </source>
</reference>
<reference evidence="3" key="1">
    <citation type="submission" date="2010-05" db="EMBL/GenBank/DDBJ databases">
        <title>The Genome Sequence of Magnaporthe poae strain ATCC 64411.</title>
        <authorList>
            <consortium name="The Broad Institute Genome Sequencing Platform"/>
            <consortium name="Broad Institute Genome Sequencing Center for Infectious Disease"/>
            <person name="Ma L.-J."/>
            <person name="Dead R."/>
            <person name="Young S."/>
            <person name="Zeng Q."/>
            <person name="Koehrsen M."/>
            <person name="Alvarado L."/>
            <person name="Berlin A."/>
            <person name="Chapman S.B."/>
            <person name="Chen Z."/>
            <person name="Freedman E."/>
            <person name="Gellesch M."/>
            <person name="Goldberg J."/>
            <person name="Griggs A."/>
            <person name="Gujja S."/>
            <person name="Heilman E.R."/>
            <person name="Heiman D."/>
            <person name="Hepburn T."/>
            <person name="Howarth C."/>
            <person name="Jen D."/>
            <person name="Larson L."/>
            <person name="Mehta T."/>
            <person name="Neiman D."/>
            <person name="Pearson M."/>
            <person name="Roberts A."/>
            <person name="Saif S."/>
            <person name="Shea T."/>
            <person name="Shenoy N."/>
            <person name="Sisk P."/>
            <person name="Stolte C."/>
            <person name="Sykes S."/>
            <person name="Walk T."/>
            <person name="White J."/>
            <person name="Yandava C."/>
            <person name="Haas B."/>
            <person name="Nusbaum C."/>
            <person name="Birren B."/>
        </authorList>
    </citation>
    <scope>NUCLEOTIDE SEQUENCE</scope>
    <source>
        <strain evidence="3">ATCC 64411</strain>
    </source>
</reference>
<name>A0A0C4E625_MAGP6</name>
<reference evidence="3" key="3">
    <citation type="submission" date="2011-03" db="EMBL/GenBank/DDBJ databases">
        <title>Annotation of Magnaporthe poae ATCC 64411.</title>
        <authorList>
            <person name="Ma L.-J."/>
            <person name="Dead R."/>
            <person name="Young S.K."/>
            <person name="Zeng Q."/>
            <person name="Gargeya S."/>
            <person name="Fitzgerald M."/>
            <person name="Haas B."/>
            <person name="Abouelleil A."/>
            <person name="Alvarado L."/>
            <person name="Arachchi H.M."/>
            <person name="Berlin A."/>
            <person name="Brown A."/>
            <person name="Chapman S.B."/>
            <person name="Chen Z."/>
            <person name="Dunbar C."/>
            <person name="Freedman E."/>
            <person name="Gearin G."/>
            <person name="Gellesch M."/>
            <person name="Goldberg J."/>
            <person name="Griggs A."/>
            <person name="Gujja S."/>
            <person name="Heiman D."/>
            <person name="Howarth C."/>
            <person name="Larson L."/>
            <person name="Lui A."/>
            <person name="MacDonald P.J.P."/>
            <person name="Mehta T."/>
            <person name="Montmayeur A."/>
            <person name="Murphy C."/>
            <person name="Neiman D."/>
            <person name="Pearson M."/>
            <person name="Priest M."/>
            <person name="Roberts A."/>
            <person name="Saif S."/>
            <person name="Shea T."/>
            <person name="Shenoy N."/>
            <person name="Sisk P."/>
            <person name="Stolte C."/>
            <person name="Sykes S."/>
            <person name="Yandava C."/>
            <person name="Wortman J."/>
            <person name="Nusbaum C."/>
            <person name="Birren B."/>
        </authorList>
    </citation>
    <scope>NUCLEOTIDE SEQUENCE</scope>
    <source>
        <strain evidence="3">ATCC 64411</strain>
    </source>
</reference>
<evidence type="ECO:0000313" key="3">
    <source>
        <dbReference type="EMBL" id="KLU88975.1"/>
    </source>
</evidence>
<organism evidence="4 5">
    <name type="scientific">Magnaporthiopsis poae (strain ATCC 64411 / 73-15)</name>
    <name type="common">Kentucky bluegrass fungus</name>
    <name type="synonym">Magnaporthe poae</name>
    <dbReference type="NCBI Taxonomy" id="644358"/>
    <lineage>
        <taxon>Eukaryota</taxon>
        <taxon>Fungi</taxon>
        <taxon>Dikarya</taxon>
        <taxon>Ascomycota</taxon>
        <taxon>Pezizomycotina</taxon>
        <taxon>Sordariomycetes</taxon>
        <taxon>Sordariomycetidae</taxon>
        <taxon>Magnaporthales</taxon>
        <taxon>Magnaporthaceae</taxon>
        <taxon>Magnaporthiopsis</taxon>
    </lineage>
</organism>
<reference evidence="5" key="2">
    <citation type="submission" date="2010-05" db="EMBL/GenBank/DDBJ databases">
        <title>The genome sequence of Magnaporthe poae strain ATCC 64411.</title>
        <authorList>
            <person name="Ma L.-J."/>
            <person name="Dead R."/>
            <person name="Young S."/>
            <person name="Zeng Q."/>
            <person name="Koehrsen M."/>
            <person name="Alvarado L."/>
            <person name="Berlin A."/>
            <person name="Chapman S.B."/>
            <person name="Chen Z."/>
            <person name="Freedman E."/>
            <person name="Gellesch M."/>
            <person name="Goldberg J."/>
            <person name="Griggs A."/>
            <person name="Gujja S."/>
            <person name="Heilman E.R."/>
            <person name="Heiman D."/>
            <person name="Hepburn T."/>
            <person name="Howarth C."/>
            <person name="Jen D."/>
            <person name="Larson L."/>
            <person name="Mehta T."/>
            <person name="Neiman D."/>
            <person name="Pearson M."/>
            <person name="Roberts A."/>
            <person name="Saif S."/>
            <person name="Shea T."/>
            <person name="Shenoy N."/>
            <person name="Sisk P."/>
            <person name="Stolte C."/>
            <person name="Sykes S."/>
            <person name="Walk T."/>
            <person name="White J."/>
            <person name="Yandava C."/>
            <person name="Haas B."/>
            <person name="Nusbaum C."/>
            <person name="Birren B."/>
        </authorList>
    </citation>
    <scope>NUCLEOTIDE SEQUENCE [LARGE SCALE GENOMIC DNA]</scope>
    <source>
        <strain evidence="5">ATCC 64411 / 73-15</strain>
    </source>
</reference>
<dbReference type="EMBL" id="ADBL01001921">
    <property type="status" value="NOT_ANNOTATED_CDS"/>
    <property type="molecule type" value="Genomic_DNA"/>
</dbReference>
<evidence type="ECO:0000313" key="5">
    <source>
        <dbReference type="Proteomes" id="UP000011715"/>
    </source>
</evidence>